<feature type="binding site" evidence="5">
    <location>
        <position position="52"/>
    </location>
    <ligand>
        <name>FAD</name>
        <dbReference type="ChEBI" id="CHEBI:57692"/>
    </ligand>
</feature>
<reference evidence="7 8" key="1">
    <citation type="submission" date="2017-08" db="EMBL/GenBank/DDBJ databases">
        <title>Infants hospitalized years apart are colonized by the same room-sourced microbial strains.</title>
        <authorList>
            <person name="Brooks B."/>
            <person name="Olm M.R."/>
            <person name="Firek B.A."/>
            <person name="Baker R."/>
            <person name="Thomas B.C."/>
            <person name="Morowitz M.J."/>
            <person name="Banfield J.F."/>
        </authorList>
    </citation>
    <scope>NUCLEOTIDE SEQUENCE [LARGE SCALE GENOMIC DNA]</scope>
    <source>
        <strain evidence="7">S2_018_000_R2_104</strain>
    </source>
</reference>
<comment type="similarity">
    <text evidence="5">Belongs to the ferredoxin--NADP reductase type 2 family.</text>
</comment>
<dbReference type="PANTHER" id="PTHR48105">
    <property type="entry name" value="THIOREDOXIN REDUCTASE 1-RELATED-RELATED"/>
    <property type="match status" value="1"/>
</dbReference>
<dbReference type="Proteomes" id="UP000249557">
    <property type="component" value="Unassembled WGS sequence"/>
</dbReference>
<feature type="binding site" evidence="5">
    <location>
        <position position="333"/>
    </location>
    <ligand>
        <name>FAD</name>
        <dbReference type="ChEBI" id="CHEBI:57692"/>
    </ligand>
</feature>
<keyword evidence="2 5" id="KW-0274">FAD</keyword>
<dbReference type="GO" id="GO:0004324">
    <property type="term" value="F:ferredoxin-NADP+ reductase activity"/>
    <property type="evidence" value="ECO:0007669"/>
    <property type="project" value="UniProtKB-UniRule"/>
</dbReference>
<evidence type="ECO:0000256" key="2">
    <source>
        <dbReference type="ARBA" id="ARBA00022827"/>
    </source>
</evidence>
<comment type="catalytic activity">
    <reaction evidence="5">
        <text>2 reduced [2Fe-2S]-[ferredoxin] + NADP(+) + H(+) = 2 oxidized [2Fe-2S]-[ferredoxin] + NADPH</text>
        <dbReference type="Rhea" id="RHEA:20125"/>
        <dbReference type="Rhea" id="RHEA-COMP:10000"/>
        <dbReference type="Rhea" id="RHEA-COMP:10001"/>
        <dbReference type="ChEBI" id="CHEBI:15378"/>
        <dbReference type="ChEBI" id="CHEBI:33737"/>
        <dbReference type="ChEBI" id="CHEBI:33738"/>
        <dbReference type="ChEBI" id="CHEBI:57783"/>
        <dbReference type="ChEBI" id="CHEBI:58349"/>
        <dbReference type="EC" id="1.18.1.2"/>
    </reaction>
</comment>
<dbReference type="InterPro" id="IPR023753">
    <property type="entry name" value="FAD/NAD-binding_dom"/>
</dbReference>
<dbReference type="EMBL" id="QFNK01000070">
    <property type="protein sequence ID" value="PZO87164.1"/>
    <property type="molecule type" value="Genomic_DNA"/>
</dbReference>
<dbReference type="InterPro" id="IPR050097">
    <property type="entry name" value="Ferredoxin-NADP_redctase_2"/>
</dbReference>
<evidence type="ECO:0000256" key="1">
    <source>
        <dbReference type="ARBA" id="ARBA00022630"/>
    </source>
</evidence>
<feature type="binding site" evidence="5">
    <location>
        <position position="292"/>
    </location>
    <ligand>
        <name>FAD</name>
        <dbReference type="ChEBI" id="CHEBI:57692"/>
    </ligand>
</feature>
<protein>
    <recommendedName>
        <fullName evidence="5">Ferredoxin--NADP reductase</fullName>
        <shortName evidence="5">FNR</shortName>
        <shortName evidence="5">Fd-NADP(+) reductase</shortName>
        <ecNumber evidence="5">1.18.1.2</ecNumber>
    </recommendedName>
</protein>
<dbReference type="GO" id="GO:0050661">
    <property type="term" value="F:NADP binding"/>
    <property type="evidence" value="ECO:0007669"/>
    <property type="project" value="UniProtKB-UniRule"/>
</dbReference>
<keyword evidence="4 5" id="KW-0560">Oxidoreductase</keyword>
<comment type="caution">
    <text evidence="7">The sequence shown here is derived from an EMBL/GenBank/DDBJ whole genome shotgun (WGS) entry which is preliminary data.</text>
</comment>
<evidence type="ECO:0000256" key="5">
    <source>
        <dbReference type="HAMAP-Rule" id="MF_01685"/>
    </source>
</evidence>
<dbReference type="InterPro" id="IPR036188">
    <property type="entry name" value="FAD/NAD-bd_sf"/>
</dbReference>
<dbReference type="SUPFAM" id="SSF51905">
    <property type="entry name" value="FAD/NAD(P)-binding domain"/>
    <property type="match status" value="1"/>
</dbReference>
<dbReference type="Pfam" id="PF07992">
    <property type="entry name" value="Pyr_redox_2"/>
    <property type="match status" value="1"/>
</dbReference>
<evidence type="ECO:0000313" key="7">
    <source>
        <dbReference type="EMBL" id="PZO87164.1"/>
    </source>
</evidence>
<proteinExistence type="inferred from homology"/>
<keyword evidence="1 5" id="KW-0285">Flavoprotein</keyword>
<feature type="binding site" evidence="5">
    <location>
        <position position="47"/>
    </location>
    <ligand>
        <name>FAD</name>
        <dbReference type="ChEBI" id="CHEBI:57692"/>
    </ligand>
</feature>
<dbReference type="HAMAP" id="MF_01685">
    <property type="entry name" value="FENR2"/>
    <property type="match status" value="1"/>
</dbReference>
<feature type="binding site" evidence="5">
    <location>
        <position position="126"/>
    </location>
    <ligand>
        <name>FAD</name>
        <dbReference type="ChEBI" id="CHEBI:57692"/>
    </ligand>
</feature>
<dbReference type="InterPro" id="IPR022890">
    <property type="entry name" value="Fd--NADP_Rdtase_type_2"/>
</dbReference>
<feature type="binding site" evidence="5">
    <location>
        <position position="39"/>
    </location>
    <ligand>
        <name>FAD</name>
        <dbReference type="ChEBI" id="CHEBI:57692"/>
    </ligand>
</feature>
<accession>A0A2W4ZXW7</accession>
<evidence type="ECO:0000256" key="3">
    <source>
        <dbReference type="ARBA" id="ARBA00022857"/>
    </source>
</evidence>
<sequence>MSTQTDIIEKDVAIIGAGPSGLFAVFECGMVGLNAVVFDSLADIGGQCSALYPEKPIYDIPGLPAVMAADLIANLEKQAAPFQPLYALGQQIVSISKEGSEWLLSSSSGMRARVKTVIVAAGAGAFGPNRPPLEGLEQYEGVSVHYMVRRREDFRGKDIVIAGGGDSAVDWALSLSGVANSVRLVHRRDKFKAAPESVRQMDLLVKEGKIELCVPYQLKALEGDGRTLSAVVLTDLDGNEKRVETDSLLLFYGLAMELGPIAEWGLSITHNHIDVDPLTLETNVEGIYAVGDIAAYDKKLKLILTGFHEAAMAAHAIRARLNPGQSFHFEYSTTKGVPNS</sequence>
<name>A0A2W4ZXW7_9BACT</name>
<dbReference type="Gene3D" id="3.50.50.60">
    <property type="entry name" value="FAD/NAD(P)-binding domain"/>
    <property type="match status" value="2"/>
</dbReference>
<evidence type="ECO:0000256" key="4">
    <source>
        <dbReference type="ARBA" id="ARBA00023002"/>
    </source>
</evidence>
<feature type="binding site" evidence="5">
    <location>
        <position position="20"/>
    </location>
    <ligand>
        <name>FAD</name>
        <dbReference type="ChEBI" id="CHEBI:57692"/>
    </ligand>
</feature>
<keyword evidence="3 5" id="KW-0521">NADP</keyword>
<dbReference type="PRINTS" id="PR00469">
    <property type="entry name" value="PNDRDTASEII"/>
</dbReference>
<dbReference type="GO" id="GO:0050660">
    <property type="term" value="F:flavin adenine dinucleotide binding"/>
    <property type="evidence" value="ECO:0007669"/>
    <property type="project" value="UniProtKB-UniRule"/>
</dbReference>
<evidence type="ECO:0000259" key="6">
    <source>
        <dbReference type="Pfam" id="PF07992"/>
    </source>
</evidence>
<evidence type="ECO:0000313" key="8">
    <source>
        <dbReference type="Proteomes" id="UP000249557"/>
    </source>
</evidence>
<comment type="cofactor">
    <cofactor evidence="5">
        <name>FAD</name>
        <dbReference type="ChEBI" id="CHEBI:57692"/>
    </cofactor>
    <text evidence="5">Binds 1 FAD per subunit.</text>
</comment>
<dbReference type="PRINTS" id="PR00368">
    <property type="entry name" value="FADPNR"/>
</dbReference>
<feature type="domain" description="FAD/NAD(P)-binding" evidence="6">
    <location>
        <begin position="10"/>
        <end position="305"/>
    </location>
</feature>
<dbReference type="EC" id="1.18.1.2" evidence="5"/>
<organism evidence="7 8">
    <name type="scientific">Micavibrio aeruginosavorus</name>
    <dbReference type="NCBI Taxonomy" id="349221"/>
    <lineage>
        <taxon>Bacteria</taxon>
        <taxon>Pseudomonadati</taxon>
        <taxon>Bdellovibrionota</taxon>
        <taxon>Bdellovibrionia</taxon>
        <taxon>Bdellovibrionales</taxon>
        <taxon>Pseudobdellovibrionaceae</taxon>
        <taxon>Micavibrio</taxon>
    </lineage>
</organism>
<feature type="binding site" evidence="5">
    <location>
        <position position="92"/>
    </location>
    <ligand>
        <name>FAD</name>
        <dbReference type="ChEBI" id="CHEBI:57692"/>
    </ligand>
</feature>
<dbReference type="AlphaFoldDB" id="A0A2W4ZXW7"/>
<gene>
    <name evidence="7" type="ORF">DI626_04635</name>
</gene>
<comment type="subunit">
    <text evidence="5">Homodimer.</text>
</comment>